<proteinExistence type="predicted"/>
<feature type="compositionally biased region" description="Low complexity" evidence="1">
    <location>
        <begin position="21"/>
        <end position="40"/>
    </location>
</feature>
<dbReference type="Proteomes" id="UP000269379">
    <property type="component" value="Chromosome 1"/>
</dbReference>
<organism evidence="2 3">
    <name type="scientific">Burkholderia mallei</name>
    <name type="common">Pseudomonas mallei</name>
    <dbReference type="NCBI Taxonomy" id="13373"/>
    <lineage>
        <taxon>Bacteria</taxon>
        <taxon>Pseudomonadati</taxon>
        <taxon>Pseudomonadota</taxon>
        <taxon>Betaproteobacteria</taxon>
        <taxon>Burkholderiales</taxon>
        <taxon>Burkholderiaceae</taxon>
        <taxon>Burkholderia</taxon>
        <taxon>pseudomallei group</taxon>
    </lineage>
</organism>
<sequence length="95" mass="9594">MAKGVHILEKGGSNGKGGGAAAASEPASGRAGSARALNAAGRDRQRTAPRRVPLGPTTRTISAPNGDSVFEGSNPNEESMPTKVTAPRAQLFLAI</sequence>
<accession>A0AAX1ZT08</accession>
<dbReference type="AlphaFoldDB" id="A0AAX1ZT08"/>
<comment type="caution">
    <text evidence="2">The sequence shown here is derived from an EMBL/GenBank/DDBJ whole genome shotgun (WGS) entry which is preliminary data.</text>
</comment>
<dbReference type="EMBL" id="RKJW01000002">
    <property type="protein sequence ID" value="RUN03939.1"/>
    <property type="molecule type" value="Genomic_DNA"/>
</dbReference>
<evidence type="ECO:0000313" key="3">
    <source>
        <dbReference type="Proteomes" id="UP000269379"/>
    </source>
</evidence>
<gene>
    <name evidence="2" type="ORF">EGT70_30075</name>
</gene>
<evidence type="ECO:0000313" key="2">
    <source>
        <dbReference type="EMBL" id="RUN03939.1"/>
    </source>
</evidence>
<feature type="compositionally biased region" description="Polar residues" evidence="1">
    <location>
        <begin position="57"/>
        <end position="79"/>
    </location>
</feature>
<name>A0AAX1ZT08_BURML</name>
<protein>
    <submittedName>
        <fullName evidence="2">Uncharacterized protein</fullName>
    </submittedName>
</protein>
<reference evidence="3" key="1">
    <citation type="submission" date="2018-10" db="EMBL/GenBank/DDBJ databases">
        <title>FDA dAtabase for Regulatory Grade micrObial Sequences (FDA-ARGOS): Supporting development and validation of Infectious Disease Dx tests.</title>
        <authorList>
            <person name="Minogue T."/>
            <person name="Wolcott M."/>
            <person name="Wasieloski L."/>
            <person name="Aguilar W."/>
            <person name="Moore D."/>
            <person name="Jaissle J."/>
            <person name="Tallon L."/>
            <person name="Sadzewicz L."/>
            <person name="Zhao X."/>
            <person name="Vavikolanu K."/>
            <person name="Mehta A."/>
            <person name="Aluvathingal J."/>
            <person name="Nadendla S."/>
            <person name="Yan Y."/>
            <person name="Sichtig H."/>
        </authorList>
    </citation>
    <scope>NUCLEOTIDE SEQUENCE [LARGE SCALE GENOMIC DNA]</scope>
    <source>
        <strain evidence="3">FDAARGOS_588</strain>
    </source>
</reference>
<evidence type="ECO:0000256" key="1">
    <source>
        <dbReference type="SAM" id="MobiDB-lite"/>
    </source>
</evidence>
<feature type="region of interest" description="Disordered" evidence="1">
    <location>
        <begin position="1"/>
        <end position="95"/>
    </location>
</feature>